<feature type="region of interest" description="Disordered" evidence="2">
    <location>
        <begin position="1"/>
        <end position="95"/>
    </location>
</feature>
<feature type="compositionally biased region" description="Basic and acidic residues" evidence="2">
    <location>
        <begin position="412"/>
        <end position="463"/>
    </location>
</feature>
<accession>A0A087G9R8</accession>
<evidence type="ECO:0000256" key="2">
    <source>
        <dbReference type="SAM" id="MobiDB-lite"/>
    </source>
</evidence>
<reference evidence="4" key="1">
    <citation type="journal article" date="2015" name="Nat. Plants">
        <title>Genome expansion of Arabis alpina linked with retrotransposition and reduced symmetric DNA methylation.</title>
        <authorList>
            <person name="Willing E.M."/>
            <person name="Rawat V."/>
            <person name="Mandakova T."/>
            <person name="Maumus F."/>
            <person name="James G.V."/>
            <person name="Nordstroem K.J."/>
            <person name="Becker C."/>
            <person name="Warthmann N."/>
            <person name="Chica C."/>
            <person name="Szarzynska B."/>
            <person name="Zytnicki M."/>
            <person name="Albani M.C."/>
            <person name="Kiefer C."/>
            <person name="Bergonzi S."/>
            <person name="Castaings L."/>
            <person name="Mateos J.L."/>
            <person name="Berns M.C."/>
            <person name="Bujdoso N."/>
            <person name="Piofczyk T."/>
            <person name="de Lorenzo L."/>
            <person name="Barrero-Sicilia C."/>
            <person name="Mateos I."/>
            <person name="Piednoel M."/>
            <person name="Hagmann J."/>
            <person name="Chen-Min-Tao R."/>
            <person name="Iglesias-Fernandez R."/>
            <person name="Schuster S.C."/>
            <person name="Alonso-Blanco C."/>
            <person name="Roudier F."/>
            <person name="Carbonero P."/>
            <person name="Paz-Ares J."/>
            <person name="Davis S.J."/>
            <person name="Pecinka A."/>
            <person name="Quesneville H."/>
            <person name="Colot V."/>
            <person name="Lysak M.A."/>
            <person name="Weigel D."/>
            <person name="Coupland G."/>
            <person name="Schneeberger K."/>
        </authorList>
    </citation>
    <scope>NUCLEOTIDE SEQUENCE [LARGE SCALE GENOMIC DNA]</scope>
    <source>
        <strain evidence="4">cv. Pajares</strain>
    </source>
</reference>
<feature type="compositionally biased region" description="Basic residues" evidence="2">
    <location>
        <begin position="340"/>
        <end position="360"/>
    </location>
</feature>
<evidence type="ECO:0000313" key="4">
    <source>
        <dbReference type="Proteomes" id="UP000029120"/>
    </source>
</evidence>
<feature type="region of interest" description="Disordered" evidence="2">
    <location>
        <begin position="323"/>
        <end position="360"/>
    </location>
</feature>
<name>A0A087G9R8_ARAAL</name>
<gene>
    <name evidence="3" type="ordered locus">AALP_Aa8g272600</name>
</gene>
<dbReference type="EMBL" id="CM002876">
    <property type="protein sequence ID" value="KFK26620.1"/>
    <property type="molecule type" value="Genomic_DNA"/>
</dbReference>
<feature type="compositionally biased region" description="Basic and acidic residues" evidence="2">
    <location>
        <begin position="22"/>
        <end position="32"/>
    </location>
</feature>
<dbReference type="Proteomes" id="UP000029120">
    <property type="component" value="Chromosome 8"/>
</dbReference>
<feature type="compositionally biased region" description="Low complexity" evidence="2">
    <location>
        <begin position="36"/>
        <end position="53"/>
    </location>
</feature>
<dbReference type="AlphaFoldDB" id="A0A087G9R8"/>
<protein>
    <submittedName>
        <fullName evidence="3">Uncharacterized protein</fullName>
    </submittedName>
</protein>
<feature type="region of interest" description="Disordered" evidence="2">
    <location>
        <begin position="707"/>
        <end position="762"/>
    </location>
</feature>
<keyword evidence="4" id="KW-1185">Reference proteome</keyword>
<evidence type="ECO:0000256" key="1">
    <source>
        <dbReference type="SAM" id="Coils"/>
    </source>
</evidence>
<feature type="coiled-coil region" evidence="1">
    <location>
        <begin position="582"/>
        <end position="616"/>
    </location>
</feature>
<feature type="region of interest" description="Disordered" evidence="2">
    <location>
        <begin position="380"/>
        <end position="476"/>
    </location>
</feature>
<feature type="compositionally biased region" description="Polar residues" evidence="2">
    <location>
        <begin position="326"/>
        <end position="337"/>
    </location>
</feature>
<sequence>MGTPLAGPSDRRVSDASSPRVDLPEHRFDDVPQKVSGDSSGDGSSYACSGGDSKVSETSNRVETEEGTSGGEKGSFVDFRNAEPKSPGPGLRHGIRLDDSNDVESSMNSSRVYALTPAGGWEGISIVYPQANDRPWSPPSGYMCVYECFIKNGGLCFPIPRLLLQYCHRRRISLSQLTHGSIRAMMAVVVLAAEHGGVVNLDEFEEISSFSPIGNSGRFYVSPRGGYQLVKGHSSQVNRHRWSRYFYVEISRRTIGEFSKPIRVGWNFRPVEPVKRKTPKDSVVTLLRKDKKHICHWPDFLSHRIARSYPRFSTGDFYLPLEDNSPEVQQGSNKKTGSSQRKKSSNPSKKKSVQVRQKKTSMVKLNLDVVDADEEFELPKAAPPTVREGLRPEKAPITHGRGKGLMGGLLAESRRAEEARLERERQKEAAKRKSRAEERKKVEAEAKKKKKRADEEKEMAKSIKEKKRSAHEALGSGDRTEKLARFNTVGLPVEVDHLYSGVVVRVGDGDGSSSSPFDFAFDFRGGGKHISQVPLACLQFVRCVQGGPDFLSPPAVDPSSIDPDTRFAMSAISVNGELIASRDDLSSKVDALTSALAEAEEAKKVVESRIEGEVAELRSSSKDAVARAVEEVKKKAKDKLRRSIEIMEERSKAQTKADRLASLASQVVGAIRRMDKAAKDGVLIDAAKKEKLEARLASYTAEAESIVLPSLPTDSSDEETEPKKANAEAEDGNQLRVELFGDQSEAEGDAGETAATKELPSIDAPAVDAATGELIAPLFADSNLEELETVS</sequence>
<organism evidence="3 4">
    <name type="scientific">Arabis alpina</name>
    <name type="common">Alpine rock-cress</name>
    <dbReference type="NCBI Taxonomy" id="50452"/>
    <lineage>
        <taxon>Eukaryota</taxon>
        <taxon>Viridiplantae</taxon>
        <taxon>Streptophyta</taxon>
        <taxon>Embryophyta</taxon>
        <taxon>Tracheophyta</taxon>
        <taxon>Spermatophyta</taxon>
        <taxon>Magnoliopsida</taxon>
        <taxon>eudicotyledons</taxon>
        <taxon>Gunneridae</taxon>
        <taxon>Pentapetalae</taxon>
        <taxon>rosids</taxon>
        <taxon>malvids</taxon>
        <taxon>Brassicales</taxon>
        <taxon>Brassicaceae</taxon>
        <taxon>Arabideae</taxon>
        <taxon>Arabis</taxon>
    </lineage>
</organism>
<keyword evidence="1" id="KW-0175">Coiled coil</keyword>
<dbReference type="OrthoDB" id="1113395at2759"/>
<dbReference type="Gramene" id="KFK26620">
    <property type="protein sequence ID" value="KFK26620"/>
    <property type="gene ID" value="AALP_AA8G272600"/>
</dbReference>
<proteinExistence type="predicted"/>
<evidence type="ECO:0000313" key="3">
    <source>
        <dbReference type="EMBL" id="KFK26620.1"/>
    </source>
</evidence>